<dbReference type="GO" id="GO:0005737">
    <property type="term" value="C:cytoplasm"/>
    <property type="evidence" value="ECO:0007669"/>
    <property type="project" value="TreeGrafter"/>
</dbReference>
<dbReference type="Pfam" id="PF01363">
    <property type="entry name" value="FYVE"/>
    <property type="match status" value="1"/>
</dbReference>
<evidence type="ECO:0000256" key="4">
    <source>
        <dbReference type="ARBA" id="ARBA00023054"/>
    </source>
</evidence>
<keyword evidence="2 5" id="KW-0863">Zinc-finger</keyword>
<dbReference type="InterPro" id="IPR017455">
    <property type="entry name" value="Znf_FYVE-rel"/>
</dbReference>
<sequence>MSEKKRFSLPDGARSLTNKVFSSNTKSNANESNSDILIIERKNLLCVFKLVIKDLLNSSLKHERILEKESFPLRHFFIVFEHILLHGYNGKKSIINTSANRKDLWPIIELITRESTDTQILDISTSTKEMTNIRTSLGRVRAWLRLAIMQKHLADYFKILIEQKEELKDFYDQESLILSEESAIITGLLVGLNVLDFNFCLKETVLDQPVETSIDYSLYLRERRMLSSTTKNAHPPGAIQESIDELDDCSSLSSMSSSPAVGTIVPNDNISSGEGNEPDNSYEQRLANVLDQKHYVEEINRKLERTVTSLQERLNTLEQTNKSLIEDNVAKKTRVDQLEEQVGKLTAEKEQLTSTYQRKIETLNADIEVERETYQKSRTGFDSIYNQLQKKYEDEHESKQRIESVYQTQVSQNNEFMESTKVMEEDIKIKTTLYDRVKEDHDRLAEQLQTEKAEHEKKEHQLQRMEKENQMLRQTINELEMSIEQANKSKQALADRNEKLDSEKTSLETDLHVERECHQRLQNALNKEKEKVSTLQFDIHELNLTKQEYDAFKKETAIKQSDYERKFQEQDRTIEELALKLQASITREHEFIEKDGLRSSTWVRDEDVKDCYQCKKEFNTIRRKHHCRSCGQIFCESCVSTKLTLASSSKPVRMLTSRVTDFCQRVLKFWFSNERWMSLDHPPDKNTPISGTVIMRWFGVSKEFDQQIRDNFQEDLVYLVNNHEQVSATVHHPVYALACVIAFDQFPRNIYRGDARAFSFDDKAKALSESLIAHQGDKRLPYIERAFIYLPFEHSENLDDQNRAVEYFRSLYGEACDDPCSNEHVCNYLKEFIKAAEQHRDIIKQFGRFPHRNIVLQRQSLESEEIYLSDGGARFGQ</sequence>
<feature type="domain" description="RUN" evidence="9">
    <location>
        <begin position="67"/>
        <end position="204"/>
    </location>
</feature>
<dbReference type="SMART" id="SM00593">
    <property type="entry name" value="RUN"/>
    <property type="match status" value="1"/>
</dbReference>
<evidence type="ECO:0000259" key="9">
    <source>
        <dbReference type="PROSITE" id="PS50826"/>
    </source>
</evidence>
<dbReference type="InterPro" id="IPR013083">
    <property type="entry name" value="Znf_RING/FYVE/PHD"/>
</dbReference>
<keyword evidence="1" id="KW-0479">Metal-binding</keyword>
<reference evidence="10" key="1">
    <citation type="submission" date="2021-02" db="EMBL/GenBank/DDBJ databases">
        <authorList>
            <person name="Nowell W R."/>
        </authorList>
    </citation>
    <scope>NUCLEOTIDE SEQUENCE</scope>
</reference>
<dbReference type="AlphaFoldDB" id="A0A814SRR6"/>
<dbReference type="InterPro" id="IPR037213">
    <property type="entry name" value="Run_dom_sf"/>
</dbReference>
<accession>A0A814SRR6</accession>
<organism evidence="10 11">
    <name type="scientific">Adineta ricciae</name>
    <name type="common">Rotifer</name>
    <dbReference type="NCBI Taxonomy" id="249248"/>
    <lineage>
        <taxon>Eukaryota</taxon>
        <taxon>Metazoa</taxon>
        <taxon>Spiralia</taxon>
        <taxon>Gnathifera</taxon>
        <taxon>Rotifera</taxon>
        <taxon>Eurotatoria</taxon>
        <taxon>Bdelloidea</taxon>
        <taxon>Adinetida</taxon>
        <taxon>Adinetidae</taxon>
        <taxon>Adineta</taxon>
    </lineage>
</organism>
<evidence type="ECO:0000256" key="5">
    <source>
        <dbReference type="PROSITE-ProRule" id="PRU00091"/>
    </source>
</evidence>
<evidence type="ECO:0000256" key="1">
    <source>
        <dbReference type="ARBA" id="ARBA00022723"/>
    </source>
</evidence>
<dbReference type="Gene3D" id="1.20.58.320">
    <property type="entry name" value="TPR-like"/>
    <property type="match status" value="1"/>
</dbReference>
<dbReference type="SMART" id="SM00064">
    <property type="entry name" value="FYVE"/>
    <property type="match status" value="1"/>
</dbReference>
<feature type="domain" description="FYVE-type" evidence="8">
    <location>
        <begin position="605"/>
        <end position="668"/>
    </location>
</feature>
<evidence type="ECO:0000256" key="6">
    <source>
        <dbReference type="SAM" id="Coils"/>
    </source>
</evidence>
<dbReference type="Gene3D" id="1.25.40.10">
    <property type="entry name" value="Tetratricopeptide repeat domain"/>
    <property type="match status" value="1"/>
</dbReference>
<dbReference type="InterPro" id="IPR047335">
    <property type="entry name" value="RUFY1-3"/>
</dbReference>
<dbReference type="InterPro" id="IPR000306">
    <property type="entry name" value="Znf_FYVE"/>
</dbReference>
<protein>
    <submittedName>
        <fullName evidence="10">Uncharacterized protein</fullName>
    </submittedName>
</protein>
<dbReference type="PROSITE" id="PS50178">
    <property type="entry name" value="ZF_FYVE"/>
    <property type="match status" value="1"/>
</dbReference>
<dbReference type="PANTHER" id="PTHR45956">
    <property type="entry name" value="RUN AND FYVE DOMAIN-CONTAINING PROTEIN 2-LIKE PROTEIN"/>
    <property type="match status" value="1"/>
</dbReference>
<dbReference type="SUPFAM" id="SSF140741">
    <property type="entry name" value="RUN domain-like"/>
    <property type="match status" value="1"/>
</dbReference>
<dbReference type="Pfam" id="PF02759">
    <property type="entry name" value="RUN"/>
    <property type="match status" value="1"/>
</dbReference>
<keyword evidence="3" id="KW-0862">Zinc</keyword>
<keyword evidence="11" id="KW-1185">Reference proteome</keyword>
<feature type="coiled-coil region" evidence="6">
    <location>
        <begin position="300"/>
        <end position="355"/>
    </location>
</feature>
<dbReference type="PANTHER" id="PTHR45956:SF6">
    <property type="entry name" value="RUN DOMAIN-CONTAINING PROTEIN"/>
    <property type="match status" value="1"/>
</dbReference>
<dbReference type="InterPro" id="IPR011990">
    <property type="entry name" value="TPR-like_helical_dom_sf"/>
</dbReference>
<dbReference type="Gene3D" id="3.30.40.10">
    <property type="entry name" value="Zinc/RING finger domain, C3HC4 (zinc finger)"/>
    <property type="match status" value="1"/>
</dbReference>
<evidence type="ECO:0000256" key="7">
    <source>
        <dbReference type="SAM" id="MobiDB-lite"/>
    </source>
</evidence>
<dbReference type="InterPro" id="IPR011011">
    <property type="entry name" value="Znf_FYVE_PHD"/>
</dbReference>
<evidence type="ECO:0000259" key="8">
    <source>
        <dbReference type="PROSITE" id="PS50178"/>
    </source>
</evidence>
<dbReference type="FunFam" id="1.20.58.900:FF:000011">
    <property type="entry name" value="Uncharacterized protein, isoform B"/>
    <property type="match status" value="1"/>
</dbReference>
<comment type="caution">
    <text evidence="10">The sequence shown here is derived from an EMBL/GenBank/DDBJ whole genome shotgun (WGS) entry which is preliminary data.</text>
</comment>
<name>A0A814SRR6_ADIRI</name>
<dbReference type="CDD" id="cd17681">
    <property type="entry name" value="RUN_RUFY1_like"/>
    <property type="match status" value="1"/>
</dbReference>
<evidence type="ECO:0000313" key="11">
    <source>
        <dbReference type="Proteomes" id="UP000663828"/>
    </source>
</evidence>
<gene>
    <name evidence="10" type="ORF">XAT740_LOCUS20950</name>
</gene>
<dbReference type="Pfam" id="PF06041">
    <property type="entry name" value="DUF924"/>
    <property type="match status" value="1"/>
</dbReference>
<dbReference type="SUPFAM" id="SSF57903">
    <property type="entry name" value="FYVE/PHD zinc finger"/>
    <property type="match status" value="1"/>
</dbReference>
<dbReference type="SUPFAM" id="SSF48452">
    <property type="entry name" value="TPR-like"/>
    <property type="match status" value="1"/>
</dbReference>
<proteinExistence type="predicted"/>
<dbReference type="PROSITE" id="PS50826">
    <property type="entry name" value="RUN"/>
    <property type="match status" value="1"/>
</dbReference>
<feature type="coiled-coil region" evidence="6">
    <location>
        <begin position="434"/>
        <end position="538"/>
    </location>
</feature>
<evidence type="ECO:0000256" key="3">
    <source>
        <dbReference type="ARBA" id="ARBA00022833"/>
    </source>
</evidence>
<dbReference type="EMBL" id="CAJNOR010001485">
    <property type="protein sequence ID" value="CAF1151022.1"/>
    <property type="molecule type" value="Genomic_DNA"/>
</dbReference>
<feature type="compositionally biased region" description="Polar residues" evidence="7">
    <location>
        <begin position="266"/>
        <end position="281"/>
    </location>
</feature>
<evidence type="ECO:0000313" key="10">
    <source>
        <dbReference type="EMBL" id="CAF1151022.1"/>
    </source>
</evidence>
<dbReference type="InterPro" id="IPR010323">
    <property type="entry name" value="DUF924"/>
</dbReference>
<evidence type="ECO:0000256" key="2">
    <source>
        <dbReference type="ARBA" id="ARBA00022771"/>
    </source>
</evidence>
<feature type="region of interest" description="Disordered" evidence="7">
    <location>
        <begin position="249"/>
        <end position="281"/>
    </location>
</feature>
<dbReference type="GO" id="GO:0008270">
    <property type="term" value="F:zinc ion binding"/>
    <property type="evidence" value="ECO:0007669"/>
    <property type="project" value="UniProtKB-KW"/>
</dbReference>
<dbReference type="Proteomes" id="UP000663828">
    <property type="component" value="Unassembled WGS sequence"/>
</dbReference>
<dbReference type="InterPro" id="IPR004012">
    <property type="entry name" value="Run_dom"/>
</dbReference>
<dbReference type="Gene3D" id="1.20.58.900">
    <property type="match status" value="1"/>
</dbReference>
<keyword evidence="4 6" id="KW-0175">Coiled coil</keyword>